<evidence type="ECO:0000256" key="1">
    <source>
        <dbReference type="ARBA" id="ARBA00004123"/>
    </source>
</evidence>
<feature type="domain" description="Transcription factor CBF/NF-Y/archaeal histone" evidence="4">
    <location>
        <begin position="67"/>
        <end position="129"/>
    </location>
</feature>
<dbReference type="PANTHER" id="PTHR10252">
    <property type="entry name" value="HISTONE-LIKE TRANSCRIPTION FACTOR CCAAT-RELATED"/>
    <property type="match status" value="1"/>
</dbReference>
<dbReference type="Gene3D" id="1.10.20.10">
    <property type="entry name" value="Histone, subunit A"/>
    <property type="match status" value="1"/>
</dbReference>
<dbReference type="Pfam" id="PF00808">
    <property type="entry name" value="CBFD_NFYB_HMF"/>
    <property type="match status" value="1"/>
</dbReference>
<dbReference type="EMBL" id="OZ037944">
    <property type="protein sequence ID" value="CAL1694191.1"/>
    <property type="molecule type" value="Genomic_DNA"/>
</dbReference>
<reference evidence="6" key="1">
    <citation type="submission" date="2024-04" db="EMBL/GenBank/DDBJ databases">
        <authorList>
            <person name="Shaw F."/>
            <person name="Minotto A."/>
        </authorList>
    </citation>
    <scope>NUCLEOTIDE SEQUENCE [LARGE SCALE GENOMIC DNA]</scope>
</reference>
<protein>
    <recommendedName>
        <fullName evidence="4">Transcription factor CBF/NF-Y/archaeal histone domain-containing protein</fullName>
    </recommendedName>
</protein>
<sequence length="204" mass="22769">MTSPAPSETQPEESLPEQQTISDNDEADVNDETQQEQESDLPESKPTKKRKEANGQPITREPGKSLLPFSRVQKILKADKELPIVAREATYLISLAAEEFIKQMAEEICISAQRGSRVTVQYRDVATVVRKADKFMFLDEIIPWHNPDAQAKRKPKALQEKDDKARPTTMLDTFVQKGAADVESGSQGHDEDIVMNEDGTMSVG</sequence>
<keyword evidence="6" id="KW-1185">Reference proteome</keyword>
<keyword evidence="2" id="KW-0539">Nucleus</keyword>
<evidence type="ECO:0000259" key="4">
    <source>
        <dbReference type="Pfam" id="PF00808"/>
    </source>
</evidence>
<evidence type="ECO:0000256" key="3">
    <source>
        <dbReference type="SAM" id="MobiDB-lite"/>
    </source>
</evidence>
<evidence type="ECO:0000313" key="6">
    <source>
        <dbReference type="Proteomes" id="UP001497453"/>
    </source>
</evidence>
<feature type="region of interest" description="Disordered" evidence="3">
    <location>
        <begin position="178"/>
        <end position="204"/>
    </location>
</feature>
<dbReference type="InterPro" id="IPR050568">
    <property type="entry name" value="Transcr_DNA_Rep_Reg"/>
</dbReference>
<feature type="region of interest" description="Disordered" evidence="3">
    <location>
        <begin position="1"/>
        <end position="65"/>
    </location>
</feature>
<feature type="compositionally biased region" description="Acidic residues" evidence="3">
    <location>
        <begin position="23"/>
        <end position="41"/>
    </location>
</feature>
<dbReference type="InterPro" id="IPR009072">
    <property type="entry name" value="Histone-fold"/>
</dbReference>
<organism evidence="5 6">
    <name type="scientific">Somion occarium</name>
    <dbReference type="NCBI Taxonomy" id="3059160"/>
    <lineage>
        <taxon>Eukaryota</taxon>
        <taxon>Fungi</taxon>
        <taxon>Dikarya</taxon>
        <taxon>Basidiomycota</taxon>
        <taxon>Agaricomycotina</taxon>
        <taxon>Agaricomycetes</taxon>
        <taxon>Polyporales</taxon>
        <taxon>Cerrenaceae</taxon>
        <taxon>Somion</taxon>
    </lineage>
</organism>
<dbReference type="InterPro" id="IPR003958">
    <property type="entry name" value="CBFA_NFYB_domain"/>
</dbReference>
<name>A0ABP1CF10_9APHY</name>
<gene>
    <name evidence="5" type="ORF">GFSPODELE1_LOCUS196</name>
</gene>
<dbReference type="PANTHER" id="PTHR10252:SF54">
    <property type="entry name" value="CHROMATIN ACCESSIBILITY COMPLEX PROTEIN 1"/>
    <property type="match status" value="1"/>
</dbReference>
<dbReference type="Proteomes" id="UP001497453">
    <property type="component" value="Chromosome 1"/>
</dbReference>
<accession>A0ABP1CF10</accession>
<dbReference type="SUPFAM" id="SSF47113">
    <property type="entry name" value="Histone-fold"/>
    <property type="match status" value="1"/>
</dbReference>
<dbReference type="CDD" id="cd23645">
    <property type="entry name" value="HFD_Dpb3-like"/>
    <property type="match status" value="1"/>
</dbReference>
<proteinExistence type="predicted"/>
<comment type="subcellular location">
    <subcellularLocation>
        <location evidence="1">Nucleus</location>
    </subcellularLocation>
</comment>
<evidence type="ECO:0000256" key="2">
    <source>
        <dbReference type="ARBA" id="ARBA00023242"/>
    </source>
</evidence>
<evidence type="ECO:0000313" key="5">
    <source>
        <dbReference type="EMBL" id="CAL1694191.1"/>
    </source>
</evidence>